<gene>
    <name evidence="2" type="ORF">MDCFG202_LOCUS137317</name>
    <name evidence="1" type="ORF">MDCFG202_LOCUS63445</name>
</gene>
<evidence type="ECO:0000313" key="3">
    <source>
        <dbReference type="Proteomes" id="UP000746612"/>
    </source>
</evidence>
<evidence type="ECO:0000313" key="1">
    <source>
        <dbReference type="EMBL" id="CAG1968824.1"/>
    </source>
</evidence>
<organism evidence="2 3">
    <name type="scientific">Gibberella zeae</name>
    <name type="common">Wheat head blight fungus</name>
    <name type="synonym">Fusarium graminearum</name>
    <dbReference type="NCBI Taxonomy" id="5518"/>
    <lineage>
        <taxon>Eukaryota</taxon>
        <taxon>Fungi</taxon>
        <taxon>Dikarya</taxon>
        <taxon>Ascomycota</taxon>
        <taxon>Pezizomycotina</taxon>
        <taxon>Sordariomycetes</taxon>
        <taxon>Hypocreomycetidae</taxon>
        <taxon>Hypocreales</taxon>
        <taxon>Nectriaceae</taxon>
        <taxon>Fusarium</taxon>
    </lineage>
</organism>
<dbReference type="AlphaFoldDB" id="A0A9N8R7U9"/>
<protein>
    <submittedName>
        <fullName evidence="2">Uncharacterized protein</fullName>
    </submittedName>
</protein>
<comment type="caution">
    <text evidence="2">The sequence shown here is derived from an EMBL/GenBank/DDBJ whole genome shotgun (WGS) entry which is preliminary data.</text>
</comment>
<accession>A0A9N8R7U9</accession>
<dbReference type="EMBL" id="CAJPIJ010000077">
    <property type="protein sequence ID" value="CAG1968824.1"/>
    <property type="molecule type" value="Genomic_DNA"/>
</dbReference>
<name>A0A9N8R7U9_GIBZA</name>
<proteinExistence type="predicted"/>
<reference evidence="2" key="1">
    <citation type="submission" date="2021-03" db="EMBL/GenBank/DDBJ databases">
        <authorList>
            <person name="Alouane T."/>
            <person name="Langin T."/>
            <person name="Bonhomme L."/>
        </authorList>
    </citation>
    <scope>NUCLEOTIDE SEQUENCE</scope>
    <source>
        <strain evidence="2">MDC_Fg202</strain>
    </source>
</reference>
<sequence>MSDWEPSRRPSSPLLRRAARERQLASAADAAENVAAVRRAVPCLGCLNSALAGVSSGECWDHPGKHRCERCELGGSCRPISLNGFAQEKDKRRIAVKVVLAGISAGTFPSAGDPRLA</sequence>
<dbReference type="EMBL" id="CAJPIJ010000096">
    <property type="protein sequence ID" value="CAG1974472.1"/>
    <property type="molecule type" value="Genomic_DNA"/>
</dbReference>
<evidence type="ECO:0000313" key="2">
    <source>
        <dbReference type="EMBL" id="CAG1974472.1"/>
    </source>
</evidence>
<dbReference type="Proteomes" id="UP000746612">
    <property type="component" value="Unassembled WGS sequence"/>
</dbReference>